<name>A0A2Z2MBE7_THEPR</name>
<accession>A0A2Z2MBE7</accession>
<proteinExistence type="predicted"/>
<feature type="transmembrane region" description="Helical" evidence="1">
    <location>
        <begin position="7"/>
        <end position="24"/>
    </location>
</feature>
<protein>
    <submittedName>
        <fullName evidence="2">Uncharacterized protein</fullName>
    </submittedName>
</protein>
<dbReference type="RefSeq" id="WP_088857212.1">
    <property type="nucleotide sequence ID" value="NZ_CP014862.1"/>
</dbReference>
<reference evidence="2 3" key="1">
    <citation type="submission" date="2016-03" db="EMBL/GenBank/DDBJ databases">
        <title>Complete genome sequence of Thermococcus profundus strain DT5432.</title>
        <authorList>
            <person name="Oger P.M."/>
        </authorList>
    </citation>
    <scope>NUCLEOTIDE SEQUENCE [LARGE SCALE GENOMIC DNA]</scope>
    <source>
        <strain evidence="2 3">DT 5432</strain>
    </source>
</reference>
<dbReference type="Proteomes" id="UP000250179">
    <property type="component" value="Chromosome"/>
</dbReference>
<evidence type="ECO:0000313" key="3">
    <source>
        <dbReference type="Proteomes" id="UP000250179"/>
    </source>
</evidence>
<organism evidence="2 3">
    <name type="scientific">Thermococcus profundus</name>
    <dbReference type="NCBI Taxonomy" id="49899"/>
    <lineage>
        <taxon>Archaea</taxon>
        <taxon>Methanobacteriati</taxon>
        <taxon>Methanobacteriota</taxon>
        <taxon>Thermococci</taxon>
        <taxon>Thermococcales</taxon>
        <taxon>Thermococcaceae</taxon>
        <taxon>Thermococcus</taxon>
    </lineage>
</organism>
<dbReference type="OrthoDB" id="384264at2157"/>
<keyword evidence="3" id="KW-1185">Reference proteome</keyword>
<feature type="transmembrane region" description="Helical" evidence="1">
    <location>
        <begin position="165"/>
        <end position="185"/>
    </location>
</feature>
<dbReference type="KEGG" id="tprf:A3L09_01025"/>
<dbReference type="GeneID" id="33318949"/>
<evidence type="ECO:0000256" key="1">
    <source>
        <dbReference type="SAM" id="Phobius"/>
    </source>
</evidence>
<sequence length="201" mass="21692">MGIEAEALKAVSLLMLTAYTVFVFKNRKKFNLKMDHIIPIIVTSAIITMVLYVEARKNIQNGSFLTLGYTGLFFFSLSFGELAGVAAAMGLAMGEYVMNPNPEGVLLLLLLSTLSGILTGWVGRKRDEFSMLLLGSIIGGTALVSGEWAYYHFLKGLTVDGVAETLAPLVASVTTGVLLATALVVGARKMEKWPSPIERRA</sequence>
<dbReference type="Gene3D" id="1.10.1760.20">
    <property type="match status" value="1"/>
</dbReference>
<evidence type="ECO:0000313" key="2">
    <source>
        <dbReference type="EMBL" id="ASJ01942.1"/>
    </source>
</evidence>
<feature type="transmembrane region" description="Helical" evidence="1">
    <location>
        <begin position="104"/>
        <end position="122"/>
    </location>
</feature>
<gene>
    <name evidence="2" type="ORF">A3L09_01025</name>
</gene>
<feature type="transmembrane region" description="Helical" evidence="1">
    <location>
        <begin position="67"/>
        <end position="92"/>
    </location>
</feature>
<keyword evidence="1" id="KW-1133">Transmembrane helix</keyword>
<feature type="transmembrane region" description="Helical" evidence="1">
    <location>
        <begin position="129"/>
        <end position="153"/>
    </location>
</feature>
<feature type="transmembrane region" description="Helical" evidence="1">
    <location>
        <begin position="36"/>
        <end position="55"/>
    </location>
</feature>
<keyword evidence="1" id="KW-0472">Membrane</keyword>
<dbReference type="EMBL" id="CP014862">
    <property type="protein sequence ID" value="ASJ01942.1"/>
    <property type="molecule type" value="Genomic_DNA"/>
</dbReference>
<keyword evidence="1" id="KW-0812">Transmembrane</keyword>
<dbReference type="AlphaFoldDB" id="A0A2Z2MBE7"/>